<name>J0WNR1_AURST</name>
<keyword evidence="2" id="KW-1185">Reference proteome</keyword>
<dbReference type="eggNOG" id="ENOG502QUPU">
    <property type="taxonomic scope" value="Eukaryota"/>
</dbReference>
<dbReference type="AlphaFoldDB" id="J0WNR1"/>
<evidence type="ECO:0000313" key="1">
    <source>
        <dbReference type="EMBL" id="EJD33467.1"/>
    </source>
</evidence>
<gene>
    <name evidence="1" type="ORF">AURDEDRAFT_21852</name>
</gene>
<dbReference type="KEGG" id="adl:AURDEDRAFT_21852"/>
<dbReference type="InParanoid" id="J0WNR1"/>
<evidence type="ECO:0000313" key="2">
    <source>
        <dbReference type="Proteomes" id="UP000006514"/>
    </source>
</evidence>
<dbReference type="OrthoDB" id="73076at2759"/>
<dbReference type="OMA" id="RCIMSAV"/>
<protein>
    <submittedName>
        <fullName evidence="1">Uncharacterized protein</fullName>
    </submittedName>
</protein>
<proteinExistence type="predicted"/>
<feature type="non-terminal residue" evidence="1">
    <location>
        <position position="240"/>
    </location>
</feature>
<dbReference type="Proteomes" id="UP000006514">
    <property type="component" value="Unassembled WGS sequence"/>
</dbReference>
<dbReference type="EMBL" id="JH688214">
    <property type="protein sequence ID" value="EJD33467.1"/>
    <property type="molecule type" value="Genomic_DNA"/>
</dbReference>
<organism evidence="1 2">
    <name type="scientific">Auricularia subglabra (strain TFB-10046 / SS5)</name>
    <name type="common">White-rot fungus</name>
    <name type="synonym">Auricularia delicata (strain TFB10046)</name>
    <dbReference type="NCBI Taxonomy" id="717982"/>
    <lineage>
        <taxon>Eukaryota</taxon>
        <taxon>Fungi</taxon>
        <taxon>Dikarya</taxon>
        <taxon>Basidiomycota</taxon>
        <taxon>Agaricomycotina</taxon>
        <taxon>Agaricomycetes</taxon>
        <taxon>Auriculariales</taxon>
        <taxon>Auriculariaceae</taxon>
        <taxon>Auricularia</taxon>
    </lineage>
</organism>
<feature type="non-terminal residue" evidence="1">
    <location>
        <position position="1"/>
    </location>
</feature>
<sequence length="240" mass="27719">RDVVDVDKQDDRAGSRLFAVETLAHHHEQHPQRTSLGVYLYFMGSLFDAWQSRKMSISTRVLIALRCHFFLQTWRAHVVAHPDHHTKHNFISRECEDILRTVCHSLIALVMSYRKYYPDCPLLPWLHSTEPDEHVYGVTRMVKPDFTYADFLEIVPKVTHYLMGMFATMGSTERASLTASGYWHTWTKNSDIDLTAAVCWPTDNEIARLSAIALDDVRCIMSAVGINVNRVIHLPRQKPR</sequence>
<reference evidence="2" key="1">
    <citation type="journal article" date="2012" name="Science">
        <title>The Paleozoic origin of enzymatic lignin decomposition reconstructed from 31 fungal genomes.</title>
        <authorList>
            <person name="Floudas D."/>
            <person name="Binder M."/>
            <person name="Riley R."/>
            <person name="Barry K."/>
            <person name="Blanchette R.A."/>
            <person name="Henrissat B."/>
            <person name="Martinez A.T."/>
            <person name="Otillar R."/>
            <person name="Spatafora J.W."/>
            <person name="Yadav J.S."/>
            <person name="Aerts A."/>
            <person name="Benoit I."/>
            <person name="Boyd A."/>
            <person name="Carlson A."/>
            <person name="Copeland A."/>
            <person name="Coutinho P.M."/>
            <person name="de Vries R.P."/>
            <person name="Ferreira P."/>
            <person name="Findley K."/>
            <person name="Foster B."/>
            <person name="Gaskell J."/>
            <person name="Glotzer D."/>
            <person name="Gorecki P."/>
            <person name="Heitman J."/>
            <person name="Hesse C."/>
            <person name="Hori C."/>
            <person name="Igarashi K."/>
            <person name="Jurgens J.A."/>
            <person name="Kallen N."/>
            <person name="Kersten P."/>
            <person name="Kohler A."/>
            <person name="Kuees U."/>
            <person name="Kumar T.K.A."/>
            <person name="Kuo A."/>
            <person name="LaButti K."/>
            <person name="Larrondo L.F."/>
            <person name="Lindquist E."/>
            <person name="Ling A."/>
            <person name="Lombard V."/>
            <person name="Lucas S."/>
            <person name="Lundell T."/>
            <person name="Martin R."/>
            <person name="McLaughlin D.J."/>
            <person name="Morgenstern I."/>
            <person name="Morin E."/>
            <person name="Murat C."/>
            <person name="Nagy L.G."/>
            <person name="Nolan M."/>
            <person name="Ohm R.A."/>
            <person name="Patyshakuliyeva A."/>
            <person name="Rokas A."/>
            <person name="Ruiz-Duenas F.J."/>
            <person name="Sabat G."/>
            <person name="Salamov A."/>
            <person name="Samejima M."/>
            <person name="Schmutz J."/>
            <person name="Slot J.C."/>
            <person name="St John F."/>
            <person name="Stenlid J."/>
            <person name="Sun H."/>
            <person name="Sun S."/>
            <person name="Syed K."/>
            <person name="Tsang A."/>
            <person name="Wiebenga A."/>
            <person name="Young D."/>
            <person name="Pisabarro A."/>
            <person name="Eastwood D.C."/>
            <person name="Martin F."/>
            <person name="Cullen D."/>
            <person name="Grigoriev I.V."/>
            <person name="Hibbett D.S."/>
        </authorList>
    </citation>
    <scope>NUCLEOTIDE SEQUENCE [LARGE SCALE GENOMIC DNA]</scope>
    <source>
        <strain evidence="2">TFB10046</strain>
    </source>
</reference>
<accession>J0WNR1</accession>